<dbReference type="Pfam" id="PF01554">
    <property type="entry name" value="MatE"/>
    <property type="match status" value="2"/>
</dbReference>
<evidence type="ECO:0000256" key="7">
    <source>
        <dbReference type="ARBA" id="ARBA00023065"/>
    </source>
</evidence>
<dbReference type="OrthoDB" id="9780160at2"/>
<feature type="transmembrane region" description="Helical" evidence="10">
    <location>
        <begin position="12"/>
        <end position="37"/>
    </location>
</feature>
<dbReference type="PIRSF" id="PIRSF006603">
    <property type="entry name" value="DinF"/>
    <property type="match status" value="1"/>
</dbReference>
<accession>A0A1I6XSE2</accession>
<proteinExistence type="predicted"/>
<evidence type="ECO:0000256" key="10">
    <source>
        <dbReference type="SAM" id="Phobius"/>
    </source>
</evidence>
<reference evidence="11 12" key="1">
    <citation type="submission" date="2016-10" db="EMBL/GenBank/DDBJ databases">
        <authorList>
            <person name="de Groot N.N."/>
        </authorList>
    </citation>
    <scope>NUCLEOTIDE SEQUENCE [LARGE SCALE GENOMIC DNA]</scope>
    <source>
        <strain evidence="11 12">CGMCC 1.7005</strain>
    </source>
</reference>
<keyword evidence="3" id="KW-0050">Antiport</keyword>
<dbReference type="Proteomes" id="UP000236454">
    <property type="component" value="Unassembled WGS sequence"/>
</dbReference>
<sequence>MLNPSYISILKIAIPMMLGMFVQSIVMITDAAILNHFDTLSYDASGNAGLVYVTLFMGMSGLGDASQILISNRIGDKKIDAVKYIVPSSILSNLGLGLLFFLFLQFLMPSALLSYSNSQALAYEQIDFLSIRSFGFFFGALMLALNAYFLSLGKTWIIMLGSIILAISNIGLDLLLVFGAGSIPAMGIKGAALASVIGEVLASLFLLTVLFKSKENKTYKVFSELKVKWSNIKELWKIGTPLVLQGFLALATWTAFFTWIEQRGLYDLTVSQNIRNIYMLAFVPIFGFAATTKTYVSNYMGSRNFEGIKLVQKRIILLVIAFTLLIFHGALLYPEKLISIVNSKEEYLEESARILRMVFGSMLIFGCFTPFFQTINGSGNTRVTLIIEITSIIIYLVCAYFFVKVWQFDIFNVWFVEYIYFGSLSILSIGYLKFFNWQQKVI</sequence>
<dbReference type="PANTHER" id="PTHR43298:SF2">
    <property type="entry name" value="FMN_FAD EXPORTER YEEO-RELATED"/>
    <property type="match status" value="1"/>
</dbReference>
<feature type="transmembrane region" description="Helical" evidence="10">
    <location>
        <begin position="235"/>
        <end position="257"/>
    </location>
</feature>
<feature type="transmembrane region" description="Helical" evidence="10">
    <location>
        <begin position="384"/>
        <end position="403"/>
    </location>
</feature>
<name>A0A1I6XSE2_9FLAO</name>
<dbReference type="AlphaFoldDB" id="A0A1I6XSE2"/>
<keyword evidence="2" id="KW-0813">Transport</keyword>
<comment type="subcellular location">
    <subcellularLocation>
        <location evidence="1">Cell membrane</location>
        <topology evidence="1">Multi-pass membrane protein</topology>
    </subcellularLocation>
</comment>
<dbReference type="InterPro" id="IPR050222">
    <property type="entry name" value="MATE_MdtK"/>
</dbReference>
<keyword evidence="12" id="KW-1185">Reference proteome</keyword>
<feature type="transmembrane region" description="Helical" evidence="10">
    <location>
        <begin position="128"/>
        <end position="149"/>
    </location>
</feature>
<feature type="transmembrane region" description="Helical" evidence="10">
    <location>
        <begin position="49"/>
        <end position="70"/>
    </location>
</feature>
<dbReference type="GO" id="GO:0042910">
    <property type="term" value="F:xenobiotic transmembrane transporter activity"/>
    <property type="evidence" value="ECO:0007669"/>
    <property type="project" value="InterPro"/>
</dbReference>
<dbReference type="CDD" id="cd13133">
    <property type="entry name" value="MATE_like_7"/>
    <property type="match status" value="1"/>
</dbReference>
<keyword evidence="8 10" id="KW-0472">Membrane</keyword>
<dbReference type="PANTHER" id="PTHR43298">
    <property type="entry name" value="MULTIDRUG RESISTANCE PROTEIN NORM-RELATED"/>
    <property type="match status" value="1"/>
</dbReference>
<evidence type="ECO:0000256" key="5">
    <source>
        <dbReference type="ARBA" id="ARBA00022692"/>
    </source>
</evidence>
<dbReference type="GO" id="GO:0015297">
    <property type="term" value="F:antiporter activity"/>
    <property type="evidence" value="ECO:0007669"/>
    <property type="project" value="UniProtKB-KW"/>
</dbReference>
<feature type="transmembrane region" description="Helical" evidence="10">
    <location>
        <begin position="90"/>
        <end position="108"/>
    </location>
</feature>
<dbReference type="RefSeq" id="WP_090245759.1">
    <property type="nucleotide sequence ID" value="NZ_FPAS01000001.1"/>
</dbReference>
<dbReference type="InterPro" id="IPR002528">
    <property type="entry name" value="MATE_fam"/>
</dbReference>
<dbReference type="EMBL" id="FPAS01000001">
    <property type="protein sequence ID" value="SFT40982.1"/>
    <property type="molecule type" value="Genomic_DNA"/>
</dbReference>
<evidence type="ECO:0000256" key="9">
    <source>
        <dbReference type="ARBA" id="ARBA00031636"/>
    </source>
</evidence>
<feature type="transmembrane region" description="Helical" evidence="10">
    <location>
        <begin position="415"/>
        <end position="435"/>
    </location>
</feature>
<keyword evidence="7" id="KW-0406">Ion transport</keyword>
<feature type="transmembrane region" description="Helical" evidence="10">
    <location>
        <begin position="277"/>
        <end position="295"/>
    </location>
</feature>
<evidence type="ECO:0000256" key="2">
    <source>
        <dbReference type="ARBA" id="ARBA00022448"/>
    </source>
</evidence>
<dbReference type="GO" id="GO:0006811">
    <property type="term" value="P:monoatomic ion transport"/>
    <property type="evidence" value="ECO:0007669"/>
    <property type="project" value="UniProtKB-KW"/>
</dbReference>
<evidence type="ECO:0000313" key="12">
    <source>
        <dbReference type="Proteomes" id="UP000236454"/>
    </source>
</evidence>
<evidence type="ECO:0000256" key="6">
    <source>
        <dbReference type="ARBA" id="ARBA00022989"/>
    </source>
</evidence>
<keyword evidence="5 10" id="KW-0812">Transmembrane</keyword>
<dbReference type="InterPro" id="IPR048279">
    <property type="entry name" value="MdtK-like"/>
</dbReference>
<protein>
    <recommendedName>
        <fullName evidence="9">Multidrug-efflux transporter</fullName>
    </recommendedName>
</protein>
<gene>
    <name evidence="11" type="ORF">SAMN05216474_0404</name>
</gene>
<feature type="transmembrane region" description="Helical" evidence="10">
    <location>
        <begin position="190"/>
        <end position="211"/>
    </location>
</feature>
<evidence type="ECO:0000256" key="1">
    <source>
        <dbReference type="ARBA" id="ARBA00004651"/>
    </source>
</evidence>
<organism evidence="11 12">
    <name type="scientific">Lishizhenia tianjinensis</name>
    <dbReference type="NCBI Taxonomy" id="477690"/>
    <lineage>
        <taxon>Bacteria</taxon>
        <taxon>Pseudomonadati</taxon>
        <taxon>Bacteroidota</taxon>
        <taxon>Flavobacteriia</taxon>
        <taxon>Flavobacteriales</taxon>
        <taxon>Crocinitomicaceae</taxon>
        <taxon>Lishizhenia</taxon>
    </lineage>
</organism>
<dbReference type="NCBIfam" id="TIGR00797">
    <property type="entry name" value="matE"/>
    <property type="match status" value="1"/>
</dbReference>
<feature type="transmembrane region" description="Helical" evidence="10">
    <location>
        <begin position="354"/>
        <end position="372"/>
    </location>
</feature>
<keyword evidence="6 10" id="KW-1133">Transmembrane helix</keyword>
<evidence type="ECO:0000256" key="4">
    <source>
        <dbReference type="ARBA" id="ARBA00022475"/>
    </source>
</evidence>
<dbReference type="STRING" id="477690.SAMN05216474_0404"/>
<evidence type="ECO:0000256" key="3">
    <source>
        <dbReference type="ARBA" id="ARBA00022449"/>
    </source>
</evidence>
<evidence type="ECO:0000256" key="8">
    <source>
        <dbReference type="ARBA" id="ARBA00023136"/>
    </source>
</evidence>
<evidence type="ECO:0000313" key="11">
    <source>
        <dbReference type="EMBL" id="SFT40982.1"/>
    </source>
</evidence>
<dbReference type="GO" id="GO:0005886">
    <property type="term" value="C:plasma membrane"/>
    <property type="evidence" value="ECO:0007669"/>
    <property type="project" value="UniProtKB-SubCell"/>
</dbReference>
<feature type="transmembrane region" description="Helical" evidence="10">
    <location>
        <begin position="315"/>
        <end position="334"/>
    </location>
</feature>
<feature type="transmembrane region" description="Helical" evidence="10">
    <location>
        <begin position="156"/>
        <end position="178"/>
    </location>
</feature>
<keyword evidence="4" id="KW-1003">Cell membrane</keyword>